<gene>
    <name evidence="3" type="ORF">K469DRAFT_751567</name>
</gene>
<dbReference type="AlphaFoldDB" id="A0A6A6E042"/>
<dbReference type="Proteomes" id="UP000800200">
    <property type="component" value="Unassembled WGS sequence"/>
</dbReference>
<evidence type="ECO:0000313" key="3">
    <source>
        <dbReference type="EMBL" id="KAF2183276.1"/>
    </source>
</evidence>
<dbReference type="EMBL" id="ML994643">
    <property type="protein sequence ID" value="KAF2183276.1"/>
    <property type="molecule type" value="Genomic_DNA"/>
</dbReference>
<name>A0A6A6E042_9PEZI</name>
<keyword evidence="4" id="KW-1185">Reference proteome</keyword>
<feature type="signal peptide" evidence="2">
    <location>
        <begin position="1"/>
        <end position="17"/>
    </location>
</feature>
<reference evidence="3" key="1">
    <citation type="journal article" date="2020" name="Stud. Mycol.">
        <title>101 Dothideomycetes genomes: a test case for predicting lifestyles and emergence of pathogens.</title>
        <authorList>
            <person name="Haridas S."/>
            <person name="Albert R."/>
            <person name="Binder M."/>
            <person name="Bloem J."/>
            <person name="Labutti K."/>
            <person name="Salamov A."/>
            <person name="Andreopoulos B."/>
            <person name="Baker S."/>
            <person name="Barry K."/>
            <person name="Bills G."/>
            <person name="Bluhm B."/>
            <person name="Cannon C."/>
            <person name="Castanera R."/>
            <person name="Culley D."/>
            <person name="Daum C."/>
            <person name="Ezra D."/>
            <person name="Gonzalez J."/>
            <person name="Henrissat B."/>
            <person name="Kuo A."/>
            <person name="Liang C."/>
            <person name="Lipzen A."/>
            <person name="Lutzoni F."/>
            <person name="Magnuson J."/>
            <person name="Mondo S."/>
            <person name="Nolan M."/>
            <person name="Ohm R."/>
            <person name="Pangilinan J."/>
            <person name="Park H.-J."/>
            <person name="Ramirez L."/>
            <person name="Alfaro M."/>
            <person name="Sun H."/>
            <person name="Tritt A."/>
            <person name="Yoshinaga Y."/>
            <person name="Zwiers L.-H."/>
            <person name="Turgeon B."/>
            <person name="Goodwin S."/>
            <person name="Spatafora J."/>
            <person name="Crous P."/>
            <person name="Grigoriev I."/>
        </authorList>
    </citation>
    <scope>NUCLEOTIDE SEQUENCE</scope>
    <source>
        <strain evidence="3">CBS 207.26</strain>
    </source>
</reference>
<proteinExistence type="predicted"/>
<accession>A0A6A6E042</accession>
<organism evidence="3 4">
    <name type="scientific">Zopfia rhizophila CBS 207.26</name>
    <dbReference type="NCBI Taxonomy" id="1314779"/>
    <lineage>
        <taxon>Eukaryota</taxon>
        <taxon>Fungi</taxon>
        <taxon>Dikarya</taxon>
        <taxon>Ascomycota</taxon>
        <taxon>Pezizomycotina</taxon>
        <taxon>Dothideomycetes</taxon>
        <taxon>Dothideomycetes incertae sedis</taxon>
        <taxon>Zopfiaceae</taxon>
        <taxon>Zopfia</taxon>
    </lineage>
</organism>
<protein>
    <submittedName>
        <fullName evidence="3">Uncharacterized protein</fullName>
    </submittedName>
</protein>
<dbReference type="OrthoDB" id="3689315at2759"/>
<sequence>MHSSVAFSLLIAAGASAQSTMILLNPYAPPMSTVTVKGTNPTATTVENNCPAPTNSKRDLLDEKCMPYIATQGPSTWEMHVSHPTSGQYTMDASCKFGEGGYAKANATCTVFADGKLNGALTGRTETNTLQPSWWDSGAFLIDSKQTVTLVQGAQATGSGAASNVTNAPSAGASASRSGPAPSGTASAPPSSGLAGSMALPTGGTIAFVGGAAGVLAAALAL</sequence>
<evidence type="ECO:0000256" key="2">
    <source>
        <dbReference type="SAM" id="SignalP"/>
    </source>
</evidence>
<feature type="region of interest" description="Disordered" evidence="1">
    <location>
        <begin position="158"/>
        <end position="194"/>
    </location>
</feature>
<keyword evidence="2" id="KW-0732">Signal</keyword>
<evidence type="ECO:0000256" key="1">
    <source>
        <dbReference type="SAM" id="MobiDB-lite"/>
    </source>
</evidence>
<evidence type="ECO:0000313" key="4">
    <source>
        <dbReference type="Proteomes" id="UP000800200"/>
    </source>
</evidence>
<feature type="chain" id="PRO_5025404994" evidence="2">
    <location>
        <begin position="18"/>
        <end position="222"/>
    </location>
</feature>